<dbReference type="InterPro" id="IPR036874">
    <property type="entry name" value="Carbonic_anhydrase_sf"/>
</dbReference>
<dbReference type="InterPro" id="IPR001765">
    <property type="entry name" value="Carbonic_anhydrase"/>
</dbReference>
<reference evidence="4 5" key="1">
    <citation type="submission" date="2019-03" db="EMBL/GenBank/DDBJ databases">
        <title>Jiella endophytica sp. nov., a novel endophytic bacterium isolated from root of Ficus microcarpa Linn. f.</title>
        <authorList>
            <person name="Tuo L."/>
        </authorList>
    </citation>
    <scope>NUCLEOTIDE SEQUENCE [LARGE SCALE GENOMIC DNA]</scope>
    <source>
        <strain evidence="4 5">CBS5Q-3</strain>
    </source>
</reference>
<feature type="binding site" evidence="2">
    <location>
        <position position="141"/>
    </location>
    <ligand>
        <name>Zn(2+)</name>
        <dbReference type="ChEBI" id="CHEBI:29105"/>
    </ligand>
</feature>
<comment type="cofactor">
    <cofactor evidence="2">
        <name>Zn(2+)</name>
        <dbReference type="ChEBI" id="CHEBI:29105"/>
    </cofactor>
    <text evidence="2">Binds 1 zinc ion per subunit.</text>
</comment>
<feature type="chain" id="PRO_5021398611" evidence="3">
    <location>
        <begin position="26"/>
        <end position="238"/>
    </location>
</feature>
<dbReference type="Pfam" id="PF00484">
    <property type="entry name" value="Pro_CA"/>
    <property type="match status" value="1"/>
</dbReference>
<keyword evidence="2" id="KW-0479">Metal-binding</keyword>
<evidence type="ECO:0000256" key="2">
    <source>
        <dbReference type="PIRSR" id="PIRSR601765-1"/>
    </source>
</evidence>
<dbReference type="PANTHER" id="PTHR11002:SF79">
    <property type="entry name" value="CARBONIC ANHYDRASE 2"/>
    <property type="match status" value="1"/>
</dbReference>
<feature type="binding site" evidence="2">
    <location>
        <position position="90"/>
    </location>
    <ligand>
        <name>Zn(2+)</name>
        <dbReference type="ChEBI" id="CHEBI:29105"/>
    </ligand>
</feature>
<comment type="similarity">
    <text evidence="1">Belongs to the beta-class carbonic anhydrase family.</text>
</comment>
<dbReference type="AlphaFoldDB" id="A0A4Y8RQM7"/>
<protein>
    <submittedName>
        <fullName evidence="4">Carbonic anhydrase</fullName>
    </submittedName>
</protein>
<dbReference type="NCBIfam" id="NF011765">
    <property type="entry name" value="PRK15219.1"/>
    <property type="match status" value="1"/>
</dbReference>
<evidence type="ECO:0000256" key="3">
    <source>
        <dbReference type="SAM" id="SignalP"/>
    </source>
</evidence>
<gene>
    <name evidence="4" type="ORF">E3C22_06220</name>
</gene>
<evidence type="ECO:0000313" key="4">
    <source>
        <dbReference type="EMBL" id="TFF24977.1"/>
    </source>
</evidence>
<evidence type="ECO:0000256" key="1">
    <source>
        <dbReference type="ARBA" id="ARBA00006217"/>
    </source>
</evidence>
<keyword evidence="5" id="KW-1185">Reference proteome</keyword>
<dbReference type="GO" id="GO:0008270">
    <property type="term" value="F:zinc ion binding"/>
    <property type="evidence" value="ECO:0007669"/>
    <property type="project" value="InterPro"/>
</dbReference>
<proteinExistence type="inferred from homology"/>
<dbReference type="SMART" id="SM00947">
    <property type="entry name" value="Pro_CA"/>
    <property type="match status" value="1"/>
</dbReference>
<dbReference type="EMBL" id="SOZD01000002">
    <property type="protein sequence ID" value="TFF24977.1"/>
    <property type="molecule type" value="Genomic_DNA"/>
</dbReference>
<dbReference type="PANTHER" id="PTHR11002">
    <property type="entry name" value="CARBONIC ANHYDRASE"/>
    <property type="match status" value="1"/>
</dbReference>
<keyword evidence="2" id="KW-0862">Zinc</keyword>
<comment type="caution">
    <text evidence="4">The sequence shown here is derived from an EMBL/GenBank/DDBJ whole genome shotgun (WGS) entry which is preliminary data.</text>
</comment>
<sequence>MLTRRMICGCLAAAPLATLARPSIAAVDDACTVFTPERQKALSPADALALLKAGNERFVSGKTTQCDLLAQSKAAAGGQAPFAAILGCIDSRVPPELVFDQKIGDIFDARVAGNFVDTNILGSLEYSTRVAGAKLICVLGHADCGAVKGAIDGVELGNITALLANIRPAVVAAAAGGSVKSSKDRDFVQKVTETNVTLATRALVDRSSTIKAMVEAKEVLIVGAVHEMASGRVRFLDS</sequence>
<accession>A0A4Y8RQM7</accession>
<name>A0A4Y8RQM7_9HYPH</name>
<dbReference type="Gene3D" id="3.40.1050.10">
    <property type="entry name" value="Carbonic anhydrase"/>
    <property type="match status" value="1"/>
</dbReference>
<dbReference type="SUPFAM" id="SSF53056">
    <property type="entry name" value="beta-carbonic anhydrase, cab"/>
    <property type="match status" value="1"/>
</dbReference>
<dbReference type="Proteomes" id="UP000298179">
    <property type="component" value="Unassembled WGS sequence"/>
</dbReference>
<dbReference type="OrthoDB" id="9797527at2"/>
<feature type="signal peptide" evidence="3">
    <location>
        <begin position="1"/>
        <end position="25"/>
    </location>
</feature>
<dbReference type="RefSeq" id="WP_134761147.1">
    <property type="nucleotide sequence ID" value="NZ_SOZD01000002.1"/>
</dbReference>
<organism evidence="4 5">
    <name type="scientific">Jiella endophytica</name>
    <dbReference type="NCBI Taxonomy" id="2558362"/>
    <lineage>
        <taxon>Bacteria</taxon>
        <taxon>Pseudomonadati</taxon>
        <taxon>Pseudomonadota</taxon>
        <taxon>Alphaproteobacteria</taxon>
        <taxon>Hyphomicrobiales</taxon>
        <taxon>Aurantimonadaceae</taxon>
        <taxon>Jiella</taxon>
    </lineage>
</organism>
<feature type="binding site" evidence="2">
    <location>
        <position position="88"/>
    </location>
    <ligand>
        <name>Zn(2+)</name>
        <dbReference type="ChEBI" id="CHEBI:29105"/>
    </ligand>
</feature>
<evidence type="ECO:0000313" key="5">
    <source>
        <dbReference type="Proteomes" id="UP000298179"/>
    </source>
</evidence>
<dbReference type="GO" id="GO:0004089">
    <property type="term" value="F:carbonate dehydratase activity"/>
    <property type="evidence" value="ECO:0007669"/>
    <property type="project" value="InterPro"/>
</dbReference>
<feature type="binding site" evidence="2">
    <location>
        <position position="144"/>
    </location>
    <ligand>
        <name>Zn(2+)</name>
        <dbReference type="ChEBI" id="CHEBI:29105"/>
    </ligand>
</feature>
<keyword evidence="3" id="KW-0732">Signal</keyword>